<proteinExistence type="predicted"/>
<evidence type="ECO:0000256" key="1">
    <source>
        <dbReference type="SAM" id="MobiDB-lite"/>
    </source>
</evidence>
<feature type="non-terminal residue" evidence="2">
    <location>
        <position position="205"/>
    </location>
</feature>
<feature type="compositionally biased region" description="Low complexity" evidence="1">
    <location>
        <begin position="126"/>
        <end position="155"/>
    </location>
</feature>
<protein>
    <submittedName>
        <fullName evidence="2">3478_t:CDS:1</fullName>
    </submittedName>
</protein>
<comment type="caution">
    <text evidence="2">The sequence shown here is derived from an EMBL/GenBank/DDBJ whole genome shotgun (WGS) entry which is preliminary data.</text>
</comment>
<accession>A0A9N9EP54</accession>
<dbReference type="Proteomes" id="UP000789831">
    <property type="component" value="Unassembled WGS sequence"/>
</dbReference>
<feature type="compositionally biased region" description="Acidic residues" evidence="1">
    <location>
        <begin position="164"/>
        <end position="183"/>
    </location>
</feature>
<sequence>SGSDSDDPKKSKNLAIPEFPEITLSNATHIIKEHKIPSFHGDDDDENPIEWLHDLIKVSEANSWDRATALRQIPIALKDIAADCPKIKCGIGRRNEEYRKSTNTTFGTDHPNVGYQSRNNARRNEQNQPNQYNQRSPNQNQQQNDYQTNNNHNNQRTYLNLGQEPEDPIIIESSNESETEESNEEKSEIETEESEDDSIMTLVAT</sequence>
<name>A0A9N9EP54_9GLOM</name>
<dbReference type="EMBL" id="CAJVPL010012756">
    <property type="protein sequence ID" value="CAG8687056.1"/>
    <property type="molecule type" value="Genomic_DNA"/>
</dbReference>
<evidence type="ECO:0000313" key="2">
    <source>
        <dbReference type="EMBL" id="CAG8687056.1"/>
    </source>
</evidence>
<gene>
    <name evidence="2" type="ORF">AGERDE_LOCUS12958</name>
</gene>
<reference evidence="2" key="1">
    <citation type="submission" date="2021-06" db="EMBL/GenBank/DDBJ databases">
        <authorList>
            <person name="Kallberg Y."/>
            <person name="Tangrot J."/>
            <person name="Rosling A."/>
        </authorList>
    </citation>
    <scope>NUCLEOTIDE SEQUENCE</scope>
    <source>
        <strain evidence="2">MT106</strain>
    </source>
</reference>
<feature type="non-terminal residue" evidence="2">
    <location>
        <position position="1"/>
    </location>
</feature>
<evidence type="ECO:0000313" key="3">
    <source>
        <dbReference type="Proteomes" id="UP000789831"/>
    </source>
</evidence>
<keyword evidence="3" id="KW-1185">Reference proteome</keyword>
<dbReference type="AlphaFoldDB" id="A0A9N9EP54"/>
<feature type="region of interest" description="Disordered" evidence="1">
    <location>
        <begin position="123"/>
        <end position="205"/>
    </location>
</feature>
<organism evidence="2 3">
    <name type="scientific">Ambispora gerdemannii</name>
    <dbReference type="NCBI Taxonomy" id="144530"/>
    <lineage>
        <taxon>Eukaryota</taxon>
        <taxon>Fungi</taxon>
        <taxon>Fungi incertae sedis</taxon>
        <taxon>Mucoromycota</taxon>
        <taxon>Glomeromycotina</taxon>
        <taxon>Glomeromycetes</taxon>
        <taxon>Archaeosporales</taxon>
        <taxon>Ambisporaceae</taxon>
        <taxon>Ambispora</taxon>
    </lineage>
</organism>